<evidence type="ECO:0000313" key="3">
    <source>
        <dbReference type="Proteomes" id="UP000199323"/>
    </source>
</evidence>
<dbReference type="AlphaFoldDB" id="A0A1I1XHJ4"/>
<keyword evidence="3" id="KW-1185">Reference proteome</keyword>
<protein>
    <submittedName>
        <fullName evidence="2">Putative drug exporter of the RND superfamily</fullName>
    </submittedName>
</protein>
<sequence length="52" mass="5736">MPWLLGRTAWYAPGFLRRFHDRFGLSESAPEPAPAAGPVPVGRAPYAPEPHH</sequence>
<proteinExistence type="predicted"/>
<evidence type="ECO:0000256" key="1">
    <source>
        <dbReference type="SAM" id="MobiDB-lite"/>
    </source>
</evidence>
<accession>A0A1I1XHJ4</accession>
<dbReference type="STRING" id="380248.SAMN05216251_101381"/>
<dbReference type="Proteomes" id="UP000199323">
    <property type="component" value="Unassembled WGS sequence"/>
</dbReference>
<evidence type="ECO:0000313" key="2">
    <source>
        <dbReference type="EMBL" id="SFE06661.1"/>
    </source>
</evidence>
<name>A0A1I1XHJ4_9ACTN</name>
<reference evidence="2 3" key="1">
    <citation type="submission" date="2016-10" db="EMBL/GenBank/DDBJ databases">
        <authorList>
            <person name="de Groot N.N."/>
        </authorList>
    </citation>
    <scope>NUCLEOTIDE SEQUENCE [LARGE SCALE GENOMIC DNA]</scope>
    <source>
        <strain evidence="2 3">CGMCC 4.3510</strain>
    </source>
</reference>
<dbReference type="RefSeq" id="WP_177246281.1">
    <property type="nucleotide sequence ID" value="NZ_FONG01000001.1"/>
</dbReference>
<feature type="region of interest" description="Disordered" evidence="1">
    <location>
        <begin position="26"/>
        <end position="52"/>
    </location>
</feature>
<gene>
    <name evidence="2" type="ORF">SAMN05216251_101381</name>
</gene>
<organism evidence="2 3">
    <name type="scientific">Actinacidiphila alni</name>
    <dbReference type="NCBI Taxonomy" id="380248"/>
    <lineage>
        <taxon>Bacteria</taxon>
        <taxon>Bacillati</taxon>
        <taxon>Actinomycetota</taxon>
        <taxon>Actinomycetes</taxon>
        <taxon>Kitasatosporales</taxon>
        <taxon>Streptomycetaceae</taxon>
        <taxon>Actinacidiphila</taxon>
    </lineage>
</organism>
<dbReference type="EMBL" id="FONG01000001">
    <property type="protein sequence ID" value="SFE06661.1"/>
    <property type="molecule type" value="Genomic_DNA"/>
</dbReference>